<keyword evidence="1" id="KW-0378">Hydrolase</keyword>
<dbReference type="Proteomes" id="UP000320314">
    <property type="component" value="Unassembled WGS sequence"/>
</dbReference>
<dbReference type="AlphaFoldDB" id="A0A506UHY4"/>
<comment type="caution">
    <text evidence="1">The sequence shown here is derived from an EMBL/GenBank/DDBJ whole genome shotgun (WGS) entry which is preliminary data.</text>
</comment>
<dbReference type="Gene3D" id="3.90.79.10">
    <property type="entry name" value="Nucleoside Triphosphate Pyrophosphohydrolase"/>
    <property type="match status" value="1"/>
</dbReference>
<proteinExistence type="predicted"/>
<dbReference type="OrthoDB" id="9806849at2"/>
<sequence>MGQNGELRAIERTHLVHVAAGHPFHAANHEAAERSWREEIARKPALFNGPVMLASAVDLAEGTVHATCHTVPYSTFLYWRRCRPVTGALHLFAMAVPVSSDGAVIVGRMGPQTVNAGTVYCPSGSFDPDDLTPEGTFDPDTNMHREVAEETGLDLAQATPEAGYDLVELGDFVVIARRFRFVETADVLLERARAHIAEEDQPELAEVMAVHSGEAITADFADHMHPVLKAHFGD</sequence>
<name>A0A506UHY4_9HYPH</name>
<reference evidence="1 2" key="1">
    <citation type="submission" date="2019-06" db="EMBL/GenBank/DDBJ databases">
        <authorList>
            <person name="Li M."/>
        </authorList>
    </citation>
    <scope>NUCLEOTIDE SEQUENCE [LARGE SCALE GENOMIC DNA]</scope>
    <source>
        <strain evidence="1 2">BGMRC6574</strain>
    </source>
</reference>
<protein>
    <submittedName>
        <fullName evidence="1">NUDIX hydrolase</fullName>
    </submittedName>
</protein>
<keyword evidence="2" id="KW-1185">Reference proteome</keyword>
<dbReference type="GO" id="GO:0016787">
    <property type="term" value="F:hydrolase activity"/>
    <property type="evidence" value="ECO:0007669"/>
    <property type="project" value="UniProtKB-KW"/>
</dbReference>
<organism evidence="1 2">
    <name type="scientific">Pararhizobium mangrovi</name>
    <dbReference type="NCBI Taxonomy" id="2590452"/>
    <lineage>
        <taxon>Bacteria</taxon>
        <taxon>Pseudomonadati</taxon>
        <taxon>Pseudomonadota</taxon>
        <taxon>Alphaproteobacteria</taxon>
        <taxon>Hyphomicrobiales</taxon>
        <taxon>Rhizobiaceae</taxon>
        <taxon>Rhizobium/Agrobacterium group</taxon>
        <taxon>Pararhizobium</taxon>
    </lineage>
</organism>
<evidence type="ECO:0000313" key="1">
    <source>
        <dbReference type="EMBL" id="TPW32922.1"/>
    </source>
</evidence>
<accession>A0A506UHY4</accession>
<dbReference type="EMBL" id="VHLH01000001">
    <property type="protein sequence ID" value="TPW32922.1"/>
    <property type="molecule type" value="Genomic_DNA"/>
</dbReference>
<dbReference type="SUPFAM" id="SSF55811">
    <property type="entry name" value="Nudix"/>
    <property type="match status" value="1"/>
</dbReference>
<gene>
    <name evidence="1" type="ORF">FJU11_01510</name>
</gene>
<dbReference type="InterPro" id="IPR015797">
    <property type="entry name" value="NUDIX_hydrolase-like_dom_sf"/>
</dbReference>
<evidence type="ECO:0000313" key="2">
    <source>
        <dbReference type="Proteomes" id="UP000320314"/>
    </source>
</evidence>
<dbReference type="RefSeq" id="WP_141165226.1">
    <property type="nucleotide sequence ID" value="NZ_VHLH01000001.1"/>
</dbReference>